<feature type="region of interest" description="Disordered" evidence="15">
    <location>
        <begin position="1"/>
        <end position="21"/>
    </location>
</feature>
<name>A0AAP4BS80_9CORY</name>
<dbReference type="Proteomes" id="UP001226160">
    <property type="component" value="Unassembled WGS sequence"/>
</dbReference>
<keyword evidence="13" id="KW-0170">Cobalt</keyword>
<dbReference type="CDD" id="cd00429">
    <property type="entry name" value="RPE"/>
    <property type="match status" value="1"/>
</dbReference>
<dbReference type="GeneID" id="64187282"/>
<feature type="active site" description="Proton donor" evidence="10 12">
    <location>
        <position position="201"/>
    </location>
</feature>
<dbReference type="PROSITE" id="PS01085">
    <property type="entry name" value="RIBUL_P_3_EPIMER_1"/>
    <property type="match status" value="1"/>
</dbReference>
<comment type="pathway">
    <text evidence="10">Carbohydrate degradation.</text>
</comment>
<dbReference type="RefSeq" id="WP_018119608.1">
    <property type="nucleotide sequence ID" value="NZ_CBCRTU010000001.1"/>
</dbReference>
<evidence type="ECO:0000256" key="10">
    <source>
        <dbReference type="HAMAP-Rule" id="MF_02227"/>
    </source>
</evidence>
<sequence length="249" mass="27168">MSVRDSAHLENDTHAAGNRARQDGLNVKQRALINPSILAADFSQLGDQVRAVDNADWIHVDIMDGHFVPNLSFGPDITATVDKITEQQLDVHLMIEKPEEWVDAYVAAGADCIIFHVEATEDHIGLAKKIREKGVRAGFSLKPGTPIEPYLDDLEHFDLALVMSVEPGFGGQSFMPDQLDKVRALRQRIDEKHLDCVIEIDGGISENTIEKSAEAGCDAFVAGSAVFKKDNPAAAVDNLRELAVGATHH</sequence>
<feature type="binding site" evidence="10 14">
    <location>
        <position position="92"/>
    </location>
    <ligand>
        <name>substrate</name>
    </ligand>
</feature>
<dbReference type="EMBL" id="JASNVP010000002">
    <property type="protein sequence ID" value="MDK4325407.1"/>
    <property type="molecule type" value="Genomic_DNA"/>
</dbReference>
<dbReference type="PANTHER" id="PTHR11749">
    <property type="entry name" value="RIBULOSE-5-PHOSPHATE-3-EPIMERASE"/>
    <property type="match status" value="1"/>
</dbReference>
<evidence type="ECO:0000256" key="1">
    <source>
        <dbReference type="ARBA" id="ARBA00001782"/>
    </source>
</evidence>
<evidence type="ECO:0000256" key="5">
    <source>
        <dbReference type="ARBA" id="ARBA00001954"/>
    </source>
</evidence>
<dbReference type="PROSITE" id="PS01086">
    <property type="entry name" value="RIBUL_P_3_EPIMER_2"/>
    <property type="match status" value="1"/>
</dbReference>
<evidence type="ECO:0000256" key="9">
    <source>
        <dbReference type="ARBA" id="ARBA00023235"/>
    </source>
</evidence>
<dbReference type="SUPFAM" id="SSF51366">
    <property type="entry name" value="Ribulose-phoshate binding barrel"/>
    <property type="match status" value="1"/>
</dbReference>
<organism evidence="16 17">
    <name type="scientific">Corynebacterium propinquum</name>
    <dbReference type="NCBI Taxonomy" id="43769"/>
    <lineage>
        <taxon>Bacteria</taxon>
        <taxon>Bacillati</taxon>
        <taxon>Actinomycetota</taxon>
        <taxon>Actinomycetes</taxon>
        <taxon>Mycobacteriales</taxon>
        <taxon>Corynebacteriaceae</taxon>
        <taxon>Corynebacterium</taxon>
    </lineage>
</organism>
<dbReference type="GO" id="GO:0005737">
    <property type="term" value="C:cytoplasm"/>
    <property type="evidence" value="ECO:0007669"/>
    <property type="project" value="UniProtKB-ARBA"/>
</dbReference>
<evidence type="ECO:0000256" key="15">
    <source>
        <dbReference type="SAM" id="MobiDB-lite"/>
    </source>
</evidence>
<dbReference type="EC" id="5.1.3.1" evidence="7 10"/>
<evidence type="ECO:0000256" key="13">
    <source>
        <dbReference type="PIRSR" id="PIRSR001461-2"/>
    </source>
</evidence>
<comment type="similarity">
    <text evidence="6 10 11">Belongs to the ribulose-phosphate 3-epimerase family.</text>
</comment>
<evidence type="ECO:0000256" key="12">
    <source>
        <dbReference type="PIRSR" id="PIRSR001461-1"/>
    </source>
</evidence>
<evidence type="ECO:0000313" key="16">
    <source>
        <dbReference type="EMBL" id="MDK4325407.1"/>
    </source>
</evidence>
<comment type="catalytic activity">
    <reaction evidence="1 10 11">
        <text>D-ribulose 5-phosphate = D-xylulose 5-phosphate</text>
        <dbReference type="Rhea" id="RHEA:13677"/>
        <dbReference type="ChEBI" id="CHEBI:57737"/>
        <dbReference type="ChEBI" id="CHEBI:58121"/>
        <dbReference type="EC" id="5.1.3.1"/>
    </reaction>
</comment>
<dbReference type="GO" id="GO:0006098">
    <property type="term" value="P:pentose-phosphate shunt"/>
    <property type="evidence" value="ECO:0007669"/>
    <property type="project" value="UniProtKB-UniRule"/>
</dbReference>
<feature type="compositionally biased region" description="Basic and acidic residues" evidence="15">
    <location>
        <begin position="1"/>
        <end position="13"/>
    </location>
</feature>
<feature type="binding site" evidence="10 13">
    <location>
        <position position="92"/>
    </location>
    <ligand>
        <name>a divalent metal cation</name>
        <dbReference type="ChEBI" id="CHEBI:60240"/>
    </ligand>
</feature>
<dbReference type="Pfam" id="PF00834">
    <property type="entry name" value="Ribul_P_3_epim"/>
    <property type="match status" value="1"/>
</dbReference>
<comment type="cofactor">
    <cofactor evidence="2">
        <name>Mn(2+)</name>
        <dbReference type="ChEBI" id="CHEBI:29035"/>
    </cofactor>
</comment>
<proteinExistence type="inferred from homology"/>
<dbReference type="Gene3D" id="3.20.20.70">
    <property type="entry name" value="Aldolase class I"/>
    <property type="match status" value="1"/>
</dbReference>
<feature type="binding site" evidence="10 14">
    <location>
        <begin position="168"/>
        <end position="171"/>
    </location>
    <ligand>
        <name>substrate</name>
    </ligand>
</feature>
<dbReference type="FunFam" id="3.20.20.70:FF:000004">
    <property type="entry name" value="Ribulose-phosphate 3-epimerase"/>
    <property type="match status" value="1"/>
</dbReference>
<evidence type="ECO:0000313" key="17">
    <source>
        <dbReference type="Proteomes" id="UP001226160"/>
    </source>
</evidence>
<feature type="active site" description="Proton acceptor" evidence="10 12">
    <location>
        <position position="61"/>
    </location>
</feature>
<evidence type="ECO:0000256" key="7">
    <source>
        <dbReference type="ARBA" id="ARBA00013188"/>
    </source>
</evidence>
<accession>A0AAP4BS80</accession>
<keyword evidence="9 10" id="KW-0413">Isomerase</keyword>
<comment type="caution">
    <text evidence="16">The sequence shown here is derived from an EMBL/GenBank/DDBJ whole genome shotgun (WGS) entry which is preliminary data.</text>
</comment>
<reference evidence="16" key="1">
    <citation type="submission" date="2023-05" db="EMBL/GenBank/DDBJ databases">
        <title>Metabolic capabilities are highly conserved among human nasal-associated Corynebacterium species in pangenomic analyses.</title>
        <authorList>
            <person name="Tran T.H."/>
            <person name="Roberts A.Q."/>
            <person name="Escapa I.F."/>
            <person name="Gao W."/>
            <person name="Conlan S."/>
            <person name="Kong H."/>
            <person name="Segre J.A."/>
            <person name="Kelly M.S."/>
            <person name="Lemon K.P."/>
        </authorList>
    </citation>
    <scope>NUCLEOTIDE SEQUENCE</scope>
    <source>
        <strain evidence="16">KPL2654</strain>
    </source>
</reference>
<feature type="binding site" evidence="10 14">
    <location>
        <begin position="223"/>
        <end position="224"/>
    </location>
    <ligand>
        <name>substrate</name>
    </ligand>
</feature>
<feature type="binding site" evidence="10 13">
    <location>
        <position position="201"/>
    </location>
    <ligand>
        <name>a divalent metal cation</name>
        <dbReference type="ChEBI" id="CHEBI:60240"/>
    </ligand>
</feature>
<dbReference type="NCBIfam" id="NF004076">
    <property type="entry name" value="PRK05581.1-4"/>
    <property type="match status" value="1"/>
</dbReference>
<dbReference type="HAMAP" id="MF_02227">
    <property type="entry name" value="RPE"/>
    <property type="match status" value="1"/>
</dbReference>
<feature type="binding site" evidence="10 13">
    <location>
        <position position="61"/>
    </location>
    <ligand>
        <name>a divalent metal cation</name>
        <dbReference type="ChEBI" id="CHEBI:60240"/>
    </ligand>
</feature>
<comment type="cofactor">
    <cofactor evidence="3">
        <name>Co(2+)</name>
        <dbReference type="ChEBI" id="CHEBI:48828"/>
    </cofactor>
</comment>
<gene>
    <name evidence="10 16" type="primary">rpe</name>
    <name evidence="16" type="ORF">QPX54_02610</name>
</gene>
<dbReference type="InterPro" id="IPR026019">
    <property type="entry name" value="Ribul_P_3_epim"/>
</dbReference>
<dbReference type="GO" id="GO:0019323">
    <property type="term" value="P:pentose catabolic process"/>
    <property type="evidence" value="ECO:0007669"/>
    <property type="project" value="UniProtKB-UniRule"/>
</dbReference>
<protein>
    <recommendedName>
        <fullName evidence="7 10">Ribulose-phosphate 3-epimerase</fullName>
        <ecNumber evidence="7 10">5.1.3.1</ecNumber>
    </recommendedName>
</protein>
<evidence type="ECO:0000256" key="3">
    <source>
        <dbReference type="ARBA" id="ARBA00001941"/>
    </source>
</evidence>
<dbReference type="AlphaFoldDB" id="A0AAP4BS80"/>
<dbReference type="InterPro" id="IPR013785">
    <property type="entry name" value="Aldolase_TIM"/>
</dbReference>
<keyword evidence="13" id="KW-0862">Zinc</keyword>
<evidence type="ECO:0000256" key="6">
    <source>
        <dbReference type="ARBA" id="ARBA00009541"/>
    </source>
</evidence>
<comment type="cofactor">
    <cofactor evidence="10 13">
        <name>a divalent metal cation</name>
        <dbReference type="ChEBI" id="CHEBI:60240"/>
    </cofactor>
    <text evidence="10 13">Binds 1 divalent metal cation per subunit.</text>
</comment>
<feature type="binding site" evidence="10 13">
    <location>
        <position position="59"/>
    </location>
    <ligand>
        <name>a divalent metal cation</name>
        <dbReference type="ChEBI" id="CHEBI:60240"/>
    </ligand>
</feature>
<comment type="cofactor">
    <cofactor evidence="5">
        <name>Fe(2+)</name>
        <dbReference type="ChEBI" id="CHEBI:29033"/>
    </cofactor>
</comment>
<dbReference type="NCBIfam" id="TIGR01163">
    <property type="entry name" value="rpe"/>
    <property type="match status" value="1"/>
</dbReference>
<dbReference type="InterPro" id="IPR011060">
    <property type="entry name" value="RibuloseP-bd_barrel"/>
</dbReference>
<keyword evidence="10 11" id="KW-0119">Carbohydrate metabolism</keyword>
<feature type="binding site" evidence="10">
    <location>
        <begin position="201"/>
        <end position="203"/>
    </location>
    <ligand>
        <name>substrate</name>
    </ligand>
</feature>
<comment type="cofactor">
    <cofactor evidence="4">
        <name>Zn(2+)</name>
        <dbReference type="ChEBI" id="CHEBI:29105"/>
    </cofactor>
</comment>
<evidence type="ECO:0000256" key="8">
    <source>
        <dbReference type="ARBA" id="ARBA00022723"/>
    </source>
</evidence>
<keyword evidence="8 10" id="KW-0479">Metal-binding</keyword>
<dbReference type="GO" id="GO:0004750">
    <property type="term" value="F:D-ribulose-phosphate 3-epimerase activity"/>
    <property type="evidence" value="ECO:0007669"/>
    <property type="project" value="UniProtKB-UniRule"/>
</dbReference>
<dbReference type="InterPro" id="IPR000056">
    <property type="entry name" value="Ribul_P_3_epim-like"/>
</dbReference>
<keyword evidence="13" id="KW-0464">Manganese</keyword>
<evidence type="ECO:0000256" key="4">
    <source>
        <dbReference type="ARBA" id="ARBA00001947"/>
    </source>
</evidence>
<evidence type="ECO:0000256" key="14">
    <source>
        <dbReference type="PIRSR" id="PIRSR001461-3"/>
    </source>
</evidence>
<feature type="binding site" evidence="10 14">
    <location>
        <position position="36"/>
    </location>
    <ligand>
        <name>substrate</name>
    </ligand>
</feature>
<evidence type="ECO:0000256" key="2">
    <source>
        <dbReference type="ARBA" id="ARBA00001936"/>
    </source>
</evidence>
<dbReference type="PIRSF" id="PIRSF001461">
    <property type="entry name" value="RPE"/>
    <property type="match status" value="1"/>
</dbReference>
<evidence type="ECO:0000256" key="11">
    <source>
        <dbReference type="PIRNR" id="PIRNR001461"/>
    </source>
</evidence>
<dbReference type="GO" id="GO:0046872">
    <property type="term" value="F:metal ion binding"/>
    <property type="evidence" value="ECO:0007669"/>
    <property type="project" value="UniProtKB-UniRule"/>
</dbReference>
<comment type="function">
    <text evidence="10">Catalyzes the reversible epimerization of D-ribulose 5-phosphate to D-xylulose 5-phosphate.</text>
</comment>
<feature type="binding site" evidence="14">
    <location>
        <position position="203"/>
    </location>
    <ligand>
        <name>substrate</name>
    </ligand>
</feature>